<keyword evidence="2" id="KW-1185">Reference proteome</keyword>
<name>A0A840NJW4_9PSEU</name>
<dbReference type="RefSeq" id="WP_184479980.1">
    <property type="nucleotide sequence ID" value="NZ_JACHIV010000001.1"/>
</dbReference>
<dbReference type="AlphaFoldDB" id="A0A840NJW4"/>
<gene>
    <name evidence="1" type="ORF">BJ969_003531</name>
</gene>
<evidence type="ECO:0000313" key="1">
    <source>
        <dbReference type="EMBL" id="MBB5070443.1"/>
    </source>
</evidence>
<evidence type="ECO:0000313" key="2">
    <source>
        <dbReference type="Proteomes" id="UP000580474"/>
    </source>
</evidence>
<organism evidence="1 2">
    <name type="scientific">Saccharopolyspora gloriosae</name>
    <dbReference type="NCBI Taxonomy" id="455344"/>
    <lineage>
        <taxon>Bacteria</taxon>
        <taxon>Bacillati</taxon>
        <taxon>Actinomycetota</taxon>
        <taxon>Actinomycetes</taxon>
        <taxon>Pseudonocardiales</taxon>
        <taxon>Pseudonocardiaceae</taxon>
        <taxon>Saccharopolyspora</taxon>
    </lineage>
</organism>
<accession>A0A840NJW4</accession>
<sequence>MNSHDRDRGSVSVLVAVLLPALLLLLALVVDGADRMRALARADAVAAEAARAALTALDTRTPQITLDTAPARSAAQDALTATGHRGEVAFDGQRTVRVTVAHTEPAPIGLLGPVHHVTGRAEAQLGVGTSNPGLAP</sequence>
<comment type="caution">
    <text evidence="1">The sequence shown here is derived from an EMBL/GenBank/DDBJ whole genome shotgun (WGS) entry which is preliminary data.</text>
</comment>
<dbReference type="EMBL" id="JACHIV010000001">
    <property type="protein sequence ID" value="MBB5070443.1"/>
    <property type="molecule type" value="Genomic_DNA"/>
</dbReference>
<protein>
    <submittedName>
        <fullName evidence="1">Flp pilus assembly protein TadG</fullName>
    </submittedName>
</protein>
<dbReference type="Proteomes" id="UP000580474">
    <property type="component" value="Unassembled WGS sequence"/>
</dbReference>
<proteinExistence type="predicted"/>
<reference evidence="1 2" key="1">
    <citation type="submission" date="2020-08" db="EMBL/GenBank/DDBJ databases">
        <title>Sequencing the genomes of 1000 actinobacteria strains.</title>
        <authorList>
            <person name="Klenk H.-P."/>
        </authorList>
    </citation>
    <scope>NUCLEOTIDE SEQUENCE [LARGE SCALE GENOMIC DNA]</scope>
    <source>
        <strain evidence="1 2">DSM 45582</strain>
    </source>
</reference>